<accession>G7IIM7</accession>
<dbReference type="AlphaFoldDB" id="G7IIM7"/>
<evidence type="ECO:0000313" key="2">
    <source>
        <dbReference type="EMBL" id="AES65470.1"/>
    </source>
</evidence>
<reference evidence="2 4" key="2">
    <citation type="journal article" date="2014" name="BMC Genomics">
        <title>An improved genome release (version Mt4.0) for the model legume Medicago truncatula.</title>
        <authorList>
            <person name="Tang H."/>
            <person name="Krishnakumar V."/>
            <person name="Bidwell S."/>
            <person name="Rosen B."/>
            <person name="Chan A."/>
            <person name="Zhou S."/>
            <person name="Gentzbittel L."/>
            <person name="Childs K.L."/>
            <person name="Yandell M."/>
            <person name="Gundlach H."/>
            <person name="Mayer K.F."/>
            <person name="Schwartz D.C."/>
            <person name="Town C.D."/>
        </authorList>
    </citation>
    <scope>GENOME REANNOTATION</scope>
    <source>
        <strain evidence="3 4">cv. Jemalong A17</strain>
    </source>
</reference>
<dbReference type="EnsemblPlants" id="AES65470">
    <property type="protein sequence ID" value="AES65470"/>
    <property type="gene ID" value="MTR_2g039820"/>
</dbReference>
<keyword evidence="4" id="KW-1185">Reference proteome</keyword>
<evidence type="ECO:0000313" key="3">
    <source>
        <dbReference type="EnsemblPlants" id="AES65470"/>
    </source>
</evidence>
<dbReference type="InterPro" id="IPR036389">
    <property type="entry name" value="RNase_III_sf"/>
</dbReference>
<reference evidence="3" key="3">
    <citation type="submission" date="2015-04" db="UniProtKB">
        <authorList>
            <consortium name="EnsemblPlants"/>
        </authorList>
    </citation>
    <scope>IDENTIFICATION</scope>
    <source>
        <strain evidence="3">cv. Jemalong A17</strain>
    </source>
</reference>
<dbReference type="PANTHER" id="PTHR14950:SF54">
    <property type="entry name" value="RNASE II-LIKE 1"/>
    <property type="match status" value="1"/>
</dbReference>
<sequence>MTRKNYLLNKKKKTTTPSTTNFSALLNEVEALIGYEFKNKHLLEEAFTHFFFFFSYLNLKPGILTPLRSKNADSEKLACVAIKHGLDRYLQHKKPQLGEHGKVAPSGIQLVWTNHLRVNSPAGHNIERSNENSFLVSHLIH</sequence>
<dbReference type="EMBL" id="CM001218">
    <property type="protein sequence ID" value="AES65470.1"/>
    <property type="molecule type" value="Genomic_DNA"/>
</dbReference>
<proteinExistence type="predicted"/>
<reference evidence="2 4" key="1">
    <citation type="journal article" date="2011" name="Nature">
        <title>The Medicago genome provides insight into the evolution of rhizobial symbioses.</title>
        <authorList>
            <person name="Young N.D."/>
            <person name="Debelle F."/>
            <person name="Oldroyd G.E."/>
            <person name="Geurts R."/>
            <person name="Cannon S.B."/>
            <person name="Udvardi M.K."/>
            <person name="Benedito V.A."/>
            <person name="Mayer K.F."/>
            <person name="Gouzy J."/>
            <person name="Schoof H."/>
            <person name="Van de Peer Y."/>
            <person name="Proost S."/>
            <person name="Cook D.R."/>
            <person name="Meyers B.C."/>
            <person name="Spannagl M."/>
            <person name="Cheung F."/>
            <person name="De Mita S."/>
            <person name="Krishnakumar V."/>
            <person name="Gundlach H."/>
            <person name="Zhou S."/>
            <person name="Mudge J."/>
            <person name="Bharti A.K."/>
            <person name="Murray J.D."/>
            <person name="Naoumkina M.A."/>
            <person name="Rosen B."/>
            <person name="Silverstein K.A."/>
            <person name="Tang H."/>
            <person name="Rombauts S."/>
            <person name="Zhao P.X."/>
            <person name="Zhou P."/>
            <person name="Barbe V."/>
            <person name="Bardou P."/>
            <person name="Bechner M."/>
            <person name="Bellec A."/>
            <person name="Berger A."/>
            <person name="Berges H."/>
            <person name="Bidwell S."/>
            <person name="Bisseling T."/>
            <person name="Choisne N."/>
            <person name="Couloux A."/>
            <person name="Denny R."/>
            <person name="Deshpande S."/>
            <person name="Dai X."/>
            <person name="Doyle J.J."/>
            <person name="Dudez A.M."/>
            <person name="Farmer A.D."/>
            <person name="Fouteau S."/>
            <person name="Franken C."/>
            <person name="Gibelin C."/>
            <person name="Gish J."/>
            <person name="Goldstein S."/>
            <person name="Gonzalez A.J."/>
            <person name="Green P.J."/>
            <person name="Hallab A."/>
            <person name="Hartog M."/>
            <person name="Hua A."/>
            <person name="Humphray S.J."/>
            <person name="Jeong D.H."/>
            <person name="Jing Y."/>
            <person name="Jocker A."/>
            <person name="Kenton S.M."/>
            <person name="Kim D.J."/>
            <person name="Klee K."/>
            <person name="Lai H."/>
            <person name="Lang C."/>
            <person name="Lin S."/>
            <person name="Macmil S.L."/>
            <person name="Magdelenat G."/>
            <person name="Matthews L."/>
            <person name="McCorrison J."/>
            <person name="Monaghan E.L."/>
            <person name="Mun J.H."/>
            <person name="Najar F.Z."/>
            <person name="Nicholson C."/>
            <person name="Noirot C."/>
            <person name="O'Bleness M."/>
            <person name="Paule C.R."/>
            <person name="Poulain J."/>
            <person name="Prion F."/>
            <person name="Qin B."/>
            <person name="Qu C."/>
            <person name="Retzel E.F."/>
            <person name="Riddle C."/>
            <person name="Sallet E."/>
            <person name="Samain S."/>
            <person name="Samson N."/>
            <person name="Sanders I."/>
            <person name="Saurat O."/>
            <person name="Scarpelli C."/>
            <person name="Schiex T."/>
            <person name="Segurens B."/>
            <person name="Severin A.J."/>
            <person name="Sherrier D.J."/>
            <person name="Shi R."/>
            <person name="Sims S."/>
            <person name="Singer S.R."/>
            <person name="Sinharoy S."/>
            <person name="Sterck L."/>
            <person name="Viollet A."/>
            <person name="Wang B.B."/>
            <person name="Wang K."/>
            <person name="Wang M."/>
            <person name="Wang X."/>
            <person name="Warfsmann J."/>
            <person name="Weissenbach J."/>
            <person name="White D.D."/>
            <person name="White J.D."/>
            <person name="Wiley G.B."/>
            <person name="Wincker P."/>
            <person name="Xing Y."/>
            <person name="Yang L."/>
            <person name="Yao Z."/>
            <person name="Ying F."/>
            <person name="Zhai J."/>
            <person name="Zhou L."/>
            <person name="Zuber A."/>
            <person name="Denarie J."/>
            <person name="Dixon R.A."/>
            <person name="May G.D."/>
            <person name="Schwartz D.C."/>
            <person name="Rogers J."/>
            <person name="Quetier F."/>
            <person name="Town C.D."/>
            <person name="Roe B.A."/>
        </authorList>
    </citation>
    <scope>NUCLEOTIDE SEQUENCE [LARGE SCALE GENOMIC DNA]</scope>
    <source>
        <strain evidence="2">A17</strain>
        <strain evidence="3 4">cv. Jemalong A17</strain>
    </source>
</reference>
<gene>
    <name evidence="2" type="ordered locus">MTR_2g039820</name>
</gene>
<dbReference type="SUPFAM" id="SSF69065">
    <property type="entry name" value="RNase III domain-like"/>
    <property type="match status" value="1"/>
</dbReference>
<keyword evidence="1" id="KW-0378">Hydrolase</keyword>
<organism evidence="2 4">
    <name type="scientific">Medicago truncatula</name>
    <name type="common">Barrel medic</name>
    <name type="synonym">Medicago tribuloides</name>
    <dbReference type="NCBI Taxonomy" id="3880"/>
    <lineage>
        <taxon>Eukaryota</taxon>
        <taxon>Viridiplantae</taxon>
        <taxon>Streptophyta</taxon>
        <taxon>Embryophyta</taxon>
        <taxon>Tracheophyta</taxon>
        <taxon>Spermatophyta</taxon>
        <taxon>Magnoliopsida</taxon>
        <taxon>eudicotyledons</taxon>
        <taxon>Gunneridae</taxon>
        <taxon>Pentapetalae</taxon>
        <taxon>rosids</taxon>
        <taxon>fabids</taxon>
        <taxon>Fabales</taxon>
        <taxon>Fabaceae</taxon>
        <taxon>Papilionoideae</taxon>
        <taxon>50 kb inversion clade</taxon>
        <taxon>NPAAA clade</taxon>
        <taxon>Hologalegina</taxon>
        <taxon>IRL clade</taxon>
        <taxon>Trifolieae</taxon>
        <taxon>Medicago</taxon>
    </lineage>
</organism>
<dbReference type="GO" id="GO:0030422">
    <property type="term" value="P:siRNA processing"/>
    <property type="evidence" value="ECO:0000318"/>
    <property type="project" value="GO_Central"/>
</dbReference>
<name>G7IIM7_MEDTR</name>
<dbReference type="PANTHER" id="PTHR14950">
    <property type="entry name" value="DICER-RELATED"/>
    <property type="match status" value="1"/>
</dbReference>
<protein>
    <submittedName>
        <fullName evidence="2">Ribonuclease III domain protein</fullName>
    </submittedName>
</protein>
<dbReference type="STRING" id="3880.G7IIM7"/>
<dbReference type="GO" id="GO:0003723">
    <property type="term" value="F:RNA binding"/>
    <property type="evidence" value="ECO:0000318"/>
    <property type="project" value="GO_Central"/>
</dbReference>
<evidence type="ECO:0000313" key="4">
    <source>
        <dbReference type="Proteomes" id="UP000002051"/>
    </source>
</evidence>
<dbReference type="GO" id="GO:0005634">
    <property type="term" value="C:nucleus"/>
    <property type="evidence" value="ECO:0000318"/>
    <property type="project" value="GO_Central"/>
</dbReference>
<dbReference type="GO" id="GO:0004525">
    <property type="term" value="F:ribonuclease III activity"/>
    <property type="evidence" value="ECO:0000318"/>
    <property type="project" value="GO_Central"/>
</dbReference>
<evidence type="ECO:0000256" key="1">
    <source>
        <dbReference type="ARBA" id="ARBA00022801"/>
    </source>
</evidence>
<dbReference type="PaxDb" id="3880-AES65470"/>
<dbReference type="GO" id="GO:0005737">
    <property type="term" value="C:cytoplasm"/>
    <property type="evidence" value="ECO:0000318"/>
    <property type="project" value="GO_Central"/>
</dbReference>
<dbReference type="Proteomes" id="UP000002051">
    <property type="component" value="Chromosome 2"/>
</dbReference>
<dbReference type="HOGENOM" id="CLU_1828172_0_0_1"/>
<dbReference type="Gene3D" id="1.10.1520.10">
    <property type="entry name" value="Ribonuclease III domain"/>
    <property type="match status" value="2"/>
</dbReference>